<feature type="region of interest" description="Disordered" evidence="1">
    <location>
        <begin position="1"/>
        <end position="21"/>
    </location>
</feature>
<accession>A0AAV4RGX8</accession>
<keyword evidence="3" id="KW-1185">Reference proteome</keyword>
<gene>
    <name evidence="2" type="ORF">CDAR_305141</name>
</gene>
<evidence type="ECO:0000313" key="3">
    <source>
        <dbReference type="Proteomes" id="UP001054837"/>
    </source>
</evidence>
<dbReference type="EMBL" id="BPLQ01006030">
    <property type="protein sequence ID" value="GIY19248.1"/>
    <property type="molecule type" value="Genomic_DNA"/>
</dbReference>
<feature type="compositionally biased region" description="Polar residues" evidence="1">
    <location>
        <begin position="1"/>
        <end position="10"/>
    </location>
</feature>
<evidence type="ECO:0000256" key="1">
    <source>
        <dbReference type="SAM" id="MobiDB-lite"/>
    </source>
</evidence>
<organism evidence="2 3">
    <name type="scientific">Caerostris darwini</name>
    <dbReference type="NCBI Taxonomy" id="1538125"/>
    <lineage>
        <taxon>Eukaryota</taxon>
        <taxon>Metazoa</taxon>
        <taxon>Ecdysozoa</taxon>
        <taxon>Arthropoda</taxon>
        <taxon>Chelicerata</taxon>
        <taxon>Arachnida</taxon>
        <taxon>Araneae</taxon>
        <taxon>Araneomorphae</taxon>
        <taxon>Entelegynae</taxon>
        <taxon>Araneoidea</taxon>
        <taxon>Araneidae</taxon>
        <taxon>Caerostris</taxon>
    </lineage>
</organism>
<name>A0AAV4RGX8_9ARAC</name>
<protein>
    <submittedName>
        <fullName evidence="2">Uncharacterized protein</fullName>
    </submittedName>
</protein>
<comment type="caution">
    <text evidence="2">The sequence shown here is derived from an EMBL/GenBank/DDBJ whole genome shotgun (WGS) entry which is preliminary data.</text>
</comment>
<reference evidence="2 3" key="1">
    <citation type="submission" date="2021-06" db="EMBL/GenBank/DDBJ databases">
        <title>Caerostris darwini draft genome.</title>
        <authorList>
            <person name="Kono N."/>
            <person name="Arakawa K."/>
        </authorList>
    </citation>
    <scope>NUCLEOTIDE SEQUENCE [LARGE SCALE GENOMIC DNA]</scope>
</reference>
<dbReference type="Proteomes" id="UP001054837">
    <property type="component" value="Unassembled WGS sequence"/>
</dbReference>
<proteinExistence type="predicted"/>
<evidence type="ECO:0000313" key="2">
    <source>
        <dbReference type="EMBL" id="GIY19248.1"/>
    </source>
</evidence>
<sequence>MNPHFSTLTPENPGRQAPGERNAIRQQIENTGLFIIRFPICFAEKWMRLNRLADFANMNPHFITFTPENPGRQTPGERNVILQQIENSGLFITRLPICFAEKWMRLNRLADFAVDDELGIIDHSRTHTFWESL</sequence>
<dbReference type="AlphaFoldDB" id="A0AAV4RGX8"/>